<dbReference type="AlphaFoldDB" id="A0A4Y3QGH3"/>
<dbReference type="EC" id="3.2.2.21" evidence="3"/>
<dbReference type="Gene3D" id="1.10.340.30">
    <property type="entry name" value="Hypothetical protein, domain 2"/>
    <property type="match status" value="1"/>
</dbReference>
<dbReference type="GO" id="GO:0005737">
    <property type="term" value="C:cytoplasm"/>
    <property type="evidence" value="ECO:0007669"/>
    <property type="project" value="TreeGrafter"/>
</dbReference>
<dbReference type="GO" id="GO:0008168">
    <property type="term" value="F:methyltransferase activity"/>
    <property type="evidence" value="ECO:0007669"/>
    <property type="project" value="UniProtKB-KW"/>
</dbReference>
<dbReference type="Pfam" id="PF12833">
    <property type="entry name" value="HTH_18"/>
    <property type="match status" value="1"/>
</dbReference>
<dbReference type="InterPro" id="IPR037046">
    <property type="entry name" value="AlkA_N_sf"/>
</dbReference>
<keyword evidence="8" id="KW-0862">Zinc</keyword>
<sequence length="560" mass="59865">MVETGPTAVSDFRQPMSEVDGRVDAMTTTVSELPGFAERYRVIQSRDRRFDGQFVTAVRSTRIYCRPSCPARTPKEENVTFYATSAAAHEAGYRACKRCLPEAAPGSPLWDVRGDVVARAMRLIADGVVDREGVPGLARRLGYSSRHLTRLLTAELGAGPLSLARAHRAHTARALLVGTDLSSADVAFSAGFSSVRQFTDTIGEVFGMPPRDLRARRSPDSGVEASAGEIDLALPVRGPIDTIGLFGWMRAHAIPGVEEGDDRSFARVARLPAGPAWFEVRLADDGRLRLRARLSALADLGTLIARVRRLFDLDADPLAIDEALARHAELAPAVAAIPGVRVPGAIDSGEMLLRAMIGQQISVASARTMQGRLTAELGEQTAVGPRPFTLFPSPAVIAERGLEVLRGPAARMRAIVETAAALADGSLELGAGDDGAEQRERLLSMRGIGPWTADYVRMRVLGDPDVLLPGDVAARAGAAALGLPSDPAGFTSWSQRLAPWRSYAMAHYWYAAPVTQAWRAPAESAAVVSAAPARRRGPRLRADIVLPSSPAPETESENLA</sequence>
<evidence type="ECO:0000256" key="5">
    <source>
        <dbReference type="ARBA" id="ARBA00022679"/>
    </source>
</evidence>
<dbReference type="Gene3D" id="1.10.1670.10">
    <property type="entry name" value="Helix-hairpin-Helix base-excision DNA repair enzymes (C-terminal)"/>
    <property type="match status" value="1"/>
</dbReference>
<evidence type="ECO:0000256" key="4">
    <source>
        <dbReference type="ARBA" id="ARBA00022603"/>
    </source>
</evidence>
<dbReference type="GO" id="GO:0043565">
    <property type="term" value="F:sequence-specific DNA binding"/>
    <property type="evidence" value="ECO:0007669"/>
    <property type="project" value="InterPro"/>
</dbReference>
<keyword evidence="12" id="KW-0804">Transcription</keyword>
<dbReference type="SUPFAM" id="SSF55945">
    <property type="entry name" value="TATA-box binding protein-like"/>
    <property type="match status" value="1"/>
</dbReference>
<keyword evidence="5" id="KW-0808">Transferase</keyword>
<dbReference type="Gene3D" id="3.30.310.20">
    <property type="entry name" value="DNA-3-methyladenine glycosylase AlkA, N-terminal domain"/>
    <property type="match status" value="1"/>
</dbReference>
<dbReference type="FunFam" id="3.40.10.10:FF:000001">
    <property type="entry name" value="DNA-3-methyladenine glycosylase 2"/>
    <property type="match status" value="1"/>
</dbReference>
<keyword evidence="4" id="KW-0489">Methyltransferase</keyword>
<dbReference type="InterPro" id="IPR023170">
    <property type="entry name" value="HhH_base_excis_C"/>
</dbReference>
<evidence type="ECO:0000256" key="8">
    <source>
        <dbReference type="ARBA" id="ARBA00022833"/>
    </source>
</evidence>
<dbReference type="InterPro" id="IPR010316">
    <property type="entry name" value="AlkA_N"/>
</dbReference>
<evidence type="ECO:0000313" key="16">
    <source>
        <dbReference type="EMBL" id="GEB44291.1"/>
    </source>
</evidence>
<evidence type="ECO:0000256" key="2">
    <source>
        <dbReference type="ARBA" id="ARBA00001947"/>
    </source>
</evidence>
<dbReference type="GO" id="GO:0003700">
    <property type="term" value="F:DNA-binding transcription factor activity"/>
    <property type="evidence" value="ECO:0007669"/>
    <property type="project" value="InterPro"/>
</dbReference>
<keyword evidence="13" id="KW-0234">DNA repair</keyword>
<comment type="cofactor">
    <cofactor evidence="2">
        <name>Zn(2+)</name>
        <dbReference type="ChEBI" id="CHEBI:29105"/>
    </cofactor>
</comment>
<dbReference type="Pfam" id="PF06029">
    <property type="entry name" value="AlkA_N"/>
    <property type="match status" value="1"/>
</dbReference>
<evidence type="ECO:0000256" key="12">
    <source>
        <dbReference type="ARBA" id="ARBA00023163"/>
    </source>
</evidence>
<reference evidence="16 17" key="1">
    <citation type="submission" date="2019-06" db="EMBL/GenBank/DDBJ databases">
        <title>Whole genome shotgun sequence of Microbacterium testaceum NBRC 12675.</title>
        <authorList>
            <person name="Hosoyama A."/>
            <person name="Uohara A."/>
            <person name="Ohji S."/>
            <person name="Ichikawa N."/>
        </authorList>
    </citation>
    <scope>NUCLEOTIDE SEQUENCE [LARGE SCALE GENOMIC DNA]</scope>
    <source>
        <strain evidence="16 17">NBRC 12675</strain>
    </source>
</reference>
<evidence type="ECO:0000256" key="1">
    <source>
        <dbReference type="ARBA" id="ARBA00000086"/>
    </source>
</evidence>
<evidence type="ECO:0000256" key="6">
    <source>
        <dbReference type="ARBA" id="ARBA00022723"/>
    </source>
</evidence>
<evidence type="ECO:0000256" key="13">
    <source>
        <dbReference type="ARBA" id="ARBA00023204"/>
    </source>
</evidence>
<dbReference type="Proteomes" id="UP000319525">
    <property type="component" value="Unassembled WGS sequence"/>
</dbReference>
<evidence type="ECO:0000256" key="11">
    <source>
        <dbReference type="ARBA" id="ARBA00023159"/>
    </source>
</evidence>
<dbReference type="PANTHER" id="PTHR43003:SF13">
    <property type="entry name" value="DNA-3-METHYLADENINE GLYCOSYLASE 2"/>
    <property type="match status" value="1"/>
</dbReference>
<keyword evidence="6" id="KW-0479">Metal-binding</keyword>
<name>A0A4Y3QGH3_MICTE</name>
<dbReference type="GO" id="GO:0008725">
    <property type="term" value="F:DNA-3-methyladenine glycosylase activity"/>
    <property type="evidence" value="ECO:0007669"/>
    <property type="project" value="TreeGrafter"/>
</dbReference>
<dbReference type="InterPro" id="IPR018060">
    <property type="entry name" value="HTH_AraC"/>
</dbReference>
<evidence type="ECO:0000256" key="7">
    <source>
        <dbReference type="ARBA" id="ARBA00022763"/>
    </source>
</evidence>
<keyword evidence="9" id="KW-0805">Transcription regulation</keyword>
<feature type="region of interest" description="Disordered" evidence="14">
    <location>
        <begin position="541"/>
        <end position="560"/>
    </location>
</feature>
<dbReference type="InterPro" id="IPR004026">
    <property type="entry name" value="Ada_DNA_repair_Zn-bd"/>
</dbReference>
<comment type="caution">
    <text evidence="16">The sequence shown here is derived from an EMBL/GenBank/DDBJ whole genome shotgun (WGS) entry which is preliminary data.</text>
</comment>
<gene>
    <name evidence="16" type="ORF">MTE01_02360</name>
</gene>
<dbReference type="InterPro" id="IPR009057">
    <property type="entry name" value="Homeodomain-like_sf"/>
</dbReference>
<evidence type="ECO:0000256" key="10">
    <source>
        <dbReference type="ARBA" id="ARBA00023125"/>
    </source>
</evidence>
<keyword evidence="11" id="KW-0010">Activator</keyword>
<dbReference type="SUPFAM" id="SSF48150">
    <property type="entry name" value="DNA-glycosylase"/>
    <property type="match status" value="1"/>
</dbReference>
<dbReference type="GO" id="GO:0032259">
    <property type="term" value="P:methylation"/>
    <property type="evidence" value="ECO:0007669"/>
    <property type="project" value="UniProtKB-KW"/>
</dbReference>
<dbReference type="PROSITE" id="PS01124">
    <property type="entry name" value="HTH_ARAC_FAMILY_2"/>
    <property type="match status" value="1"/>
</dbReference>
<dbReference type="SUPFAM" id="SSF46689">
    <property type="entry name" value="Homeodomain-like"/>
    <property type="match status" value="1"/>
</dbReference>
<keyword evidence="7" id="KW-0227">DNA damage</keyword>
<dbReference type="GO" id="GO:0006307">
    <property type="term" value="P:DNA alkylation repair"/>
    <property type="evidence" value="ECO:0007669"/>
    <property type="project" value="TreeGrafter"/>
</dbReference>
<proteinExistence type="predicted"/>
<protein>
    <recommendedName>
        <fullName evidence="3">DNA-3-methyladenine glycosylase II</fullName>
        <ecNumber evidence="3">3.2.2.21</ecNumber>
    </recommendedName>
</protein>
<dbReference type="SMART" id="SM00478">
    <property type="entry name" value="ENDO3c"/>
    <property type="match status" value="1"/>
</dbReference>
<dbReference type="SMART" id="SM01009">
    <property type="entry name" value="AlkA_N"/>
    <property type="match status" value="1"/>
</dbReference>
<evidence type="ECO:0000256" key="9">
    <source>
        <dbReference type="ARBA" id="ARBA00023015"/>
    </source>
</evidence>
<dbReference type="PANTHER" id="PTHR43003">
    <property type="entry name" value="DNA-3-METHYLADENINE GLYCOSYLASE"/>
    <property type="match status" value="1"/>
</dbReference>
<dbReference type="InterPro" id="IPR051912">
    <property type="entry name" value="Alkylbase_DNA_Glycosylase/TA"/>
</dbReference>
<feature type="domain" description="HTH araC/xylS-type" evidence="15">
    <location>
        <begin position="118"/>
        <end position="216"/>
    </location>
</feature>
<dbReference type="GO" id="GO:0032131">
    <property type="term" value="F:alkylated DNA binding"/>
    <property type="evidence" value="ECO:0007669"/>
    <property type="project" value="TreeGrafter"/>
</dbReference>
<keyword evidence="10" id="KW-0238">DNA-binding</keyword>
<dbReference type="GO" id="GO:0032993">
    <property type="term" value="C:protein-DNA complex"/>
    <property type="evidence" value="ECO:0007669"/>
    <property type="project" value="TreeGrafter"/>
</dbReference>
<organism evidence="16 17">
    <name type="scientific">Microbacterium testaceum</name>
    <name type="common">Aureobacterium testaceum</name>
    <name type="synonym">Brevibacterium testaceum</name>
    <dbReference type="NCBI Taxonomy" id="2033"/>
    <lineage>
        <taxon>Bacteria</taxon>
        <taxon>Bacillati</taxon>
        <taxon>Actinomycetota</taxon>
        <taxon>Actinomycetes</taxon>
        <taxon>Micrococcales</taxon>
        <taxon>Microbacteriaceae</taxon>
        <taxon>Microbacterium</taxon>
    </lineage>
</organism>
<dbReference type="GO" id="GO:0006285">
    <property type="term" value="P:base-excision repair, AP site formation"/>
    <property type="evidence" value="ECO:0007669"/>
    <property type="project" value="TreeGrafter"/>
</dbReference>
<evidence type="ECO:0000256" key="14">
    <source>
        <dbReference type="SAM" id="MobiDB-lite"/>
    </source>
</evidence>
<evidence type="ECO:0000259" key="15">
    <source>
        <dbReference type="PROSITE" id="PS01124"/>
    </source>
</evidence>
<accession>A0A4Y3QGH3</accession>
<dbReference type="SMART" id="SM00342">
    <property type="entry name" value="HTH_ARAC"/>
    <property type="match status" value="1"/>
</dbReference>
<dbReference type="CDD" id="cd00056">
    <property type="entry name" value="ENDO3c"/>
    <property type="match status" value="1"/>
</dbReference>
<evidence type="ECO:0000313" key="17">
    <source>
        <dbReference type="Proteomes" id="UP000319525"/>
    </source>
</evidence>
<comment type="catalytic activity">
    <reaction evidence="1">
        <text>Hydrolysis of alkylated DNA, releasing 3-methyladenine, 3-methylguanine, 7-methylguanine and 7-methyladenine.</text>
        <dbReference type="EC" id="3.2.2.21"/>
    </reaction>
</comment>
<dbReference type="Gene3D" id="3.40.10.10">
    <property type="entry name" value="DNA Methylphosphotriester Repair Domain"/>
    <property type="match status" value="1"/>
</dbReference>
<evidence type="ECO:0000256" key="3">
    <source>
        <dbReference type="ARBA" id="ARBA00012000"/>
    </source>
</evidence>
<dbReference type="GO" id="GO:0008270">
    <property type="term" value="F:zinc ion binding"/>
    <property type="evidence" value="ECO:0007669"/>
    <property type="project" value="InterPro"/>
</dbReference>
<dbReference type="EMBL" id="BJML01000001">
    <property type="protein sequence ID" value="GEB44291.1"/>
    <property type="molecule type" value="Genomic_DNA"/>
</dbReference>
<dbReference type="Gene3D" id="1.10.10.60">
    <property type="entry name" value="Homeodomain-like"/>
    <property type="match status" value="1"/>
</dbReference>
<dbReference type="InterPro" id="IPR035451">
    <property type="entry name" value="Ada-like_dom_sf"/>
</dbReference>
<dbReference type="Pfam" id="PF02805">
    <property type="entry name" value="Ada_Zn_binding"/>
    <property type="match status" value="1"/>
</dbReference>
<dbReference type="GO" id="GO:0043916">
    <property type="term" value="F:DNA-7-methylguanine glycosylase activity"/>
    <property type="evidence" value="ECO:0007669"/>
    <property type="project" value="TreeGrafter"/>
</dbReference>
<dbReference type="InterPro" id="IPR003265">
    <property type="entry name" value="HhH-GPD_domain"/>
</dbReference>
<dbReference type="InterPro" id="IPR011257">
    <property type="entry name" value="DNA_glycosylase"/>
</dbReference>
<dbReference type="SUPFAM" id="SSF57884">
    <property type="entry name" value="Ada DNA repair protein, N-terminal domain (N-Ada 10)"/>
    <property type="match status" value="1"/>
</dbReference>